<sequence length="170" mass="19876">MKRQIQIPTHYANGEPTRWPELILTGLLRNGLDGEIPKSIEDHPIMHTILLWNTFGFPLPDKIHHIVPTDFECNPGDDIEFLAVTPDGEKFKFAPYVKCTGVYPISIDRKEDRNGWFMGISLLNLKTKTLRNEQFKEFLLNEGFDSYDEFCEVYPTPKYKGLIHWTDKRY</sequence>
<dbReference type="EMBL" id="WBVQ01000006">
    <property type="protein sequence ID" value="KAB2815011.1"/>
    <property type="molecule type" value="Genomic_DNA"/>
</dbReference>
<reference evidence="1 2" key="1">
    <citation type="submission" date="2019-10" db="EMBL/GenBank/DDBJ databases">
        <title>Genome sequence of Phaeocystidibacter marisrubri JCM30614 (type strain).</title>
        <authorList>
            <person name="Bowman J.P."/>
        </authorList>
    </citation>
    <scope>NUCLEOTIDE SEQUENCE [LARGE SCALE GENOMIC DNA]</scope>
    <source>
        <strain evidence="1 2">JCM 30614</strain>
    </source>
</reference>
<protein>
    <submittedName>
        <fullName evidence="1">Uncharacterized protein</fullName>
    </submittedName>
</protein>
<dbReference type="AlphaFoldDB" id="A0A6L3ZBK9"/>
<evidence type="ECO:0000313" key="1">
    <source>
        <dbReference type="EMBL" id="KAB2815011.1"/>
    </source>
</evidence>
<organism evidence="1 2">
    <name type="scientific">Phaeocystidibacter marisrubri</name>
    <dbReference type="NCBI Taxonomy" id="1577780"/>
    <lineage>
        <taxon>Bacteria</taxon>
        <taxon>Pseudomonadati</taxon>
        <taxon>Bacteroidota</taxon>
        <taxon>Flavobacteriia</taxon>
        <taxon>Flavobacteriales</taxon>
        <taxon>Phaeocystidibacteraceae</taxon>
        <taxon>Phaeocystidibacter</taxon>
    </lineage>
</organism>
<proteinExistence type="predicted"/>
<comment type="caution">
    <text evidence="1">The sequence shown here is derived from an EMBL/GenBank/DDBJ whole genome shotgun (WGS) entry which is preliminary data.</text>
</comment>
<dbReference type="OrthoDB" id="883020at2"/>
<name>A0A6L3ZBK9_9FLAO</name>
<dbReference type="Proteomes" id="UP000484164">
    <property type="component" value="Unassembled WGS sequence"/>
</dbReference>
<dbReference type="RefSeq" id="WP_151694365.1">
    <property type="nucleotide sequence ID" value="NZ_BMGX01000002.1"/>
</dbReference>
<keyword evidence="2" id="KW-1185">Reference proteome</keyword>
<accession>A0A6L3ZBK9</accession>
<evidence type="ECO:0000313" key="2">
    <source>
        <dbReference type="Proteomes" id="UP000484164"/>
    </source>
</evidence>
<gene>
    <name evidence="1" type="ORF">F8C82_14610</name>
</gene>